<proteinExistence type="predicted"/>
<feature type="transmembrane region" description="Helical" evidence="6">
    <location>
        <begin position="558"/>
        <end position="575"/>
    </location>
</feature>
<gene>
    <name evidence="8" type="primary">Necator_chrV.g18693</name>
    <name evidence="8" type="ORF">RB195_013902</name>
</gene>
<dbReference type="Proteomes" id="UP001303046">
    <property type="component" value="Unassembled WGS sequence"/>
</dbReference>
<feature type="compositionally biased region" description="Basic and acidic residues" evidence="5">
    <location>
        <begin position="66"/>
        <end position="91"/>
    </location>
</feature>
<dbReference type="InterPro" id="IPR020846">
    <property type="entry name" value="MFS_dom"/>
</dbReference>
<dbReference type="InterPro" id="IPR036259">
    <property type="entry name" value="MFS_trans_sf"/>
</dbReference>
<accession>A0ABR1DXS9</accession>
<dbReference type="CDD" id="cd17317">
    <property type="entry name" value="MFS_SLC22"/>
    <property type="match status" value="1"/>
</dbReference>
<feature type="transmembrane region" description="Helical" evidence="6">
    <location>
        <begin position="300"/>
        <end position="322"/>
    </location>
</feature>
<dbReference type="PANTHER" id="PTHR24064">
    <property type="entry name" value="SOLUTE CARRIER FAMILY 22 MEMBER"/>
    <property type="match status" value="1"/>
</dbReference>
<dbReference type="SUPFAM" id="SSF103473">
    <property type="entry name" value="MFS general substrate transporter"/>
    <property type="match status" value="1"/>
</dbReference>
<evidence type="ECO:0000256" key="3">
    <source>
        <dbReference type="ARBA" id="ARBA00022989"/>
    </source>
</evidence>
<dbReference type="Gene3D" id="1.20.1250.20">
    <property type="entry name" value="MFS general substrate transporter like domains"/>
    <property type="match status" value="1"/>
</dbReference>
<name>A0ABR1DXS9_NECAM</name>
<feature type="domain" description="Major facilitator superfamily (MFS) profile" evidence="7">
    <location>
        <begin position="122"/>
        <end position="580"/>
    </location>
</feature>
<feature type="transmembrane region" description="Helical" evidence="6">
    <location>
        <begin position="440"/>
        <end position="464"/>
    </location>
</feature>
<dbReference type="PROSITE" id="PS50850">
    <property type="entry name" value="MFS"/>
    <property type="match status" value="1"/>
</dbReference>
<sequence length="635" mass="70880">MKGLASCSIVSSNSQMRWGSVVTNAPTCGQAETCFIRCTTLTQTVDRDCSLQQSNFRKNMTEEDAEAAKEDRMKHQLHEEVPSTDPPGERSRASSLIVNYLHLDADKVLSAYGKFGRYQMVTYLITNSVHILFAINMMVMPFITEDPKFECEITPPKGVNWDYTIVDKCTVMDSNNWTLTCSSIPGARYNYSDDKHESLASEFNLVCDNYEAVEHGASVFMLGGMLVAPIITQLSDLFGRRLTFLIPLYVAVVSNLICAVAPNYLVFLVFRFIAGVATTGFSAIGWVLCMESVALEFRSLIPLMGSITWVIGYVAAGVLKLFISNWRWLYFAVSVPGILTIPYYWLTPESLHWLITNKKNKGVSKYIRTSSRFNRVEIPLHECKSSTNLDGEGKKRTFFDIFKCPALVIHLLLNAYILIVMNGTYWALSLFSTELSADKMTGFFLSGIVEIPAGLIAIVLLVYFDRKTVSFLSLTLQALSMICALYLPLDPRISMIFPLLAKMSNTIVWCSQPLLYTESTPTSVRNVFCGVAGFMGDLGSVVAPYLKRLEAIHKSAPALVIVVMSLMSAMIVLILPETKDKKLPEDLEDFDPGPLLRWMKKNRKQKKAEESSPMVTRNPTTPAISTEGKVALFQA</sequence>
<evidence type="ECO:0000256" key="4">
    <source>
        <dbReference type="ARBA" id="ARBA00023136"/>
    </source>
</evidence>
<feature type="region of interest" description="Disordered" evidence="5">
    <location>
        <begin position="60"/>
        <end position="91"/>
    </location>
</feature>
<feature type="compositionally biased region" description="Polar residues" evidence="5">
    <location>
        <begin position="613"/>
        <end position="624"/>
    </location>
</feature>
<dbReference type="EMBL" id="JAVFWL010000005">
    <property type="protein sequence ID" value="KAK6755204.1"/>
    <property type="molecule type" value="Genomic_DNA"/>
</dbReference>
<organism evidence="8 9">
    <name type="scientific">Necator americanus</name>
    <name type="common">Human hookworm</name>
    <dbReference type="NCBI Taxonomy" id="51031"/>
    <lineage>
        <taxon>Eukaryota</taxon>
        <taxon>Metazoa</taxon>
        <taxon>Ecdysozoa</taxon>
        <taxon>Nematoda</taxon>
        <taxon>Chromadorea</taxon>
        <taxon>Rhabditida</taxon>
        <taxon>Rhabditina</taxon>
        <taxon>Rhabditomorpha</taxon>
        <taxon>Strongyloidea</taxon>
        <taxon>Ancylostomatidae</taxon>
        <taxon>Bunostominae</taxon>
        <taxon>Necator</taxon>
    </lineage>
</organism>
<keyword evidence="9" id="KW-1185">Reference proteome</keyword>
<comment type="caution">
    <text evidence="8">The sequence shown here is derived from an EMBL/GenBank/DDBJ whole genome shotgun (WGS) entry which is preliminary data.</text>
</comment>
<dbReference type="InterPro" id="IPR005828">
    <property type="entry name" value="MFS_sugar_transport-like"/>
</dbReference>
<keyword evidence="3 6" id="KW-1133">Transmembrane helix</keyword>
<evidence type="ECO:0000256" key="2">
    <source>
        <dbReference type="ARBA" id="ARBA00022692"/>
    </source>
</evidence>
<feature type="transmembrane region" description="Helical" evidence="6">
    <location>
        <begin position="527"/>
        <end position="546"/>
    </location>
</feature>
<keyword evidence="4 6" id="KW-0472">Membrane</keyword>
<evidence type="ECO:0000259" key="7">
    <source>
        <dbReference type="PROSITE" id="PS50850"/>
    </source>
</evidence>
<dbReference type="Pfam" id="PF00083">
    <property type="entry name" value="Sugar_tr"/>
    <property type="match status" value="1"/>
</dbReference>
<evidence type="ECO:0000256" key="1">
    <source>
        <dbReference type="ARBA" id="ARBA00004141"/>
    </source>
</evidence>
<reference evidence="8 9" key="1">
    <citation type="submission" date="2023-08" db="EMBL/GenBank/DDBJ databases">
        <title>A Necator americanus chromosomal reference genome.</title>
        <authorList>
            <person name="Ilik V."/>
            <person name="Petrzelkova K.J."/>
            <person name="Pardy F."/>
            <person name="Fuh T."/>
            <person name="Niatou-Singa F.S."/>
            <person name="Gouil Q."/>
            <person name="Baker L."/>
            <person name="Ritchie M.E."/>
            <person name="Jex A.R."/>
            <person name="Gazzola D."/>
            <person name="Li H."/>
            <person name="Toshio Fujiwara R."/>
            <person name="Zhan B."/>
            <person name="Aroian R.V."/>
            <person name="Pafco B."/>
            <person name="Schwarz E.M."/>
        </authorList>
    </citation>
    <scope>NUCLEOTIDE SEQUENCE [LARGE SCALE GENOMIC DNA]</scope>
    <source>
        <strain evidence="8 9">Aroian</strain>
        <tissue evidence="8">Whole animal</tissue>
    </source>
</reference>
<evidence type="ECO:0000256" key="6">
    <source>
        <dbReference type="SAM" id="Phobius"/>
    </source>
</evidence>
<feature type="transmembrane region" description="Helical" evidence="6">
    <location>
        <begin position="404"/>
        <end position="428"/>
    </location>
</feature>
<feature type="transmembrane region" description="Helical" evidence="6">
    <location>
        <begin position="121"/>
        <end position="143"/>
    </location>
</feature>
<feature type="transmembrane region" description="Helical" evidence="6">
    <location>
        <begin position="244"/>
        <end position="262"/>
    </location>
</feature>
<protein>
    <recommendedName>
        <fullName evidence="7">Major facilitator superfamily (MFS) profile domain-containing protein</fullName>
    </recommendedName>
</protein>
<feature type="transmembrane region" description="Helical" evidence="6">
    <location>
        <begin position="268"/>
        <end position="288"/>
    </location>
</feature>
<evidence type="ECO:0000313" key="8">
    <source>
        <dbReference type="EMBL" id="KAK6755204.1"/>
    </source>
</evidence>
<keyword evidence="2 6" id="KW-0812">Transmembrane</keyword>
<feature type="region of interest" description="Disordered" evidence="5">
    <location>
        <begin position="601"/>
        <end position="624"/>
    </location>
</feature>
<feature type="transmembrane region" description="Helical" evidence="6">
    <location>
        <begin position="328"/>
        <end position="346"/>
    </location>
</feature>
<feature type="transmembrane region" description="Helical" evidence="6">
    <location>
        <begin position="471"/>
        <end position="489"/>
    </location>
</feature>
<evidence type="ECO:0000256" key="5">
    <source>
        <dbReference type="SAM" id="MobiDB-lite"/>
    </source>
</evidence>
<evidence type="ECO:0000313" key="9">
    <source>
        <dbReference type="Proteomes" id="UP001303046"/>
    </source>
</evidence>
<comment type="subcellular location">
    <subcellularLocation>
        <location evidence="1">Membrane</location>
        <topology evidence="1">Multi-pass membrane protein</topology>
    </subcellularLocation>
</comment>